<name>A0A0F9FSE1_9ZZZZ</name>
<dbReference type="AlphaFoldDB" id="A0A0F9FSE1"/>
<dbReference type="EMBL" id="LAZR01020291">
    <property type="protein sequence ID" value="KKL89419.1"/>
    <property type="molecule type" value="Genomic_DNA"/>
</dbReference>
<evidence type="ECO:0000313" key="2">
    <source>
        <dbReference type="EMBL" id="KKL89419.1"/>
    </source>
</evidence>
<keyword evidence="1" id="KW-1133">Transmembrane helix</keyword>
<gene>
    <name evidence="2" type="ORF">LCGC14_1914870</name>
</gene>
<feature type="transmembrane region" description="Helical" evidence="1">
    <location>
        <begin position="36"/>
        <end position="54"/>
    </location>
</feature>
<proteinExistence type="predicted"/>
<sequence length="323" mass="35332">MVANMNKAKGEAVAVRDAACLDRRGWARLRRWHTRALVAMGASLLFVGTGYSVATGDIPLWVWLVSGLVSLTGLGIVFRPTHRQPAPVPARSLVWEVRKHGLRMAVGCTGTEAFRVLLAAGQVSEDTTGFILLDSPDCPSESELGRALVRSLDGASCPQHAVARFLHCLDGQCHVEYALVGLWQESRRMLSFFAPGFEAPAAIQGASSRRLDDTAERKTDQGMQTLSFGAHCLSPGERWLFHTPPLVGSRRLWARSFDSTRLLQYACESRAMPNEEWVDHLLQRGFKAHKDSLPTGALLVSVMCEESEDTPADGCPPPVEGRS</sequence>
<evidence type="ECO:0000256" key="1">
    <source>
        <dbReference type="SAM" id="Phobius"/>
    </source>
</evidence>
<keyword evidence="1" id="KW-0472">Membrane</keyword>
<reference evidence="2" key="1">
    <citation type="journal article" date="2015" name="Nature">
        <title>Complex archaea that bridge the gap between prokaryotes and eukaryotes.</title>
        <authorList>
            <person name="Spang A."/>
            <person name="Saw J.H."/>
            <person name="Jorgensen S.L."/>
            <person name="Zaremba-Niedzwiedzka K."/>
            <person name="Martijn J."/>
            <person name="Lind A.E."/>
            <person name="van Eijk R."/>
            <person name="Schleper C."/>
            <person name="Guy L."/>
            <person name="Ettema T.J."/>
        </authorList>
    </citation>
    <scope>NUCLEOTIDE SEQUENCE</scope>
</reference>
<feature type="transmembrane region" description="Helical" evidence="1">
    <location>
        <begin position="60"/>
        <end position="78"/>
    </location>
</feature>
<accession>A0A0F9FSE1</accession>
<comment type="caution">
    <text evidence="2">The sequence shown here is derived from an EMBL/GenBank/DDBJ whole genome shotgun (WGS) entry which is preliminary data.</text>
</comment>
<keyword evidence="1" id="KW-0812">Transmembrane</keyword>
<protein>
    <submittedName>
        <fullName evidence="2">Uncharacterized protein</fullName>
    </submittedName>
</protein>
<organism evidence="2">
    <name type="scientific">marine sediment metagenome</name>
    <dbReference type="NCBI Taxonomy" id="412755"/>
    <lineage>
        <taxon>unclassified sequences</taxon>
        <taxon>metagenomes</taxon>
        <taxon>ecological metagenomes</taxon>
    </lineage>
</organism>